<organism evidence="1 2">
    <name type="scientific">Coniochaeta ligniaria NRRL 30616</name>
    <dbReference type="NCBI Taxonomy" id="1408157"/>
    <lineage>
        <taxon>Eukaryota</taxon>
        <taxon>Fungi</taxon>
        <taxon>Dikarya</taxon>
        <taxon>Ascomycota</taxon>
        <taxon>Pezizomycotina</taxon>
        <taxon>Sordariomycetes</taxon>
        <taxon>Sordariomycetidae</taxon>
        <taxon>Coniochaetales</taxon>
        <taxon>Coniochaetaceae</taxon>
        <taxon>Coniochaeta</taxon>
    </lineage>
</organism>
<dbReference type="EMBL" id="KV875100">
    <property type="protein sequence ID" value="OIW27117.1"/>
    <property type="molecule type" value="Genomic_DNA"/>
</dbReference>
<evidence type="ECO:0000313" key="2">
    <source>
        <dbReference type="Proteomes" id="UP000182658"/>
    </source>
</evidence>
<gene>
    <name evidence="1" type="ORF">CONLIGDRAFT_635317</name>
</gene>
<dbReference type="InParanoid" id="A0A1J7IIC7"/>
<dbReference type="AlphaFoldDB" id="A0A1J7IIC7"/>
<accession>A0A1J7IIC7</accession>
<name>A0A1J7IIC7_9PEZI</name>
<keyword evidence="2" id="KW-1185">Reference proteome</keyword>
<proteinExistence type="predicted"/>
<evidence type="ECO:0000313" key="1">
    <source>
        <dbReference type="EMBL" id="OIW27117.1"/>
    </source>
</evidence>
<sequence length="77" mass="8681">MGPGDESGLRSVSWRRVCGCRPQILICTAIALKRSDLTVAKREEYIKAELCLHLKPAKVSLKPYGAKNRFDDFVVQF</sequence>
<protein>
    <submittedName>
        <fullName evidence="1">Uncharacterized protein</fullName>
    </submittedName>
</protein>
<reference evidence="1 2" key="1">
    <citation type="submission" date="2016-10" db="EMBL/GenBank/DDBJ databases">
        <title>Draft genome sequence of Coniochaeta ligniaria NRRL30616, a lignocellulolytic fungus for bioabatement of inhibitors in plant biomass hydrolysates.</title>
        <authorList>
            <consortium name="DOE Joint Genome Institute"/>
            <person name="Jimenez D.J."/>
            <person name="Hector R.E."/>
            <person name="Riley R."/>
            <person name="Sun H."/>
            <person name="Grigoriev I.V."/>
            <person name="Van Elsas J.D."/>
            <person name="Nichols N.N."/>
        </authorList>
    </citation>
    <scope>NUCLEOTIDE SEQUENCE [LARGE SCALE GENOMIC DNA]</scope>
    <source>
        <strain evidence="1 2">NRRL 30616</strain>
    </source>
</reference>
<dbReference type="Proteomes" id="UP000182658">
    <property type="component" value="Unassembled WGS sequence"/>
</dbReference>